<proteinExistence type="predicted"/>
<protein>
    <submittedName>
        <fullName evidence="1">Uncharacterized protein</fullName>
    </submittedName>
</protein>
<comment type="caution">
    <text evidence="1">The sequence shown here is derived from an EMBL/GenBank/DDBJ whole genome shotgun (WGS) entry which is preliminary data.</text>
</comment>
<dbReference type="Proteomes" id="UP000828390">
    <property type="component" value="Unassembled WGS sequence"/>
</dbReference>
<evidence type="ECO:0000313" key="1">
    <source>
        <dbReference type="EMBL" id="KAH3711643.1"/>
    </source>
</evidence>
<organism evidence="1 2">
    <name type="scientific">Dreissena polymorpha</name>
    <name type="common">Zebra mussel</name>
    <name type="synonym">Mytilus polymorpha</name>
    <dbReference type="NCBI Taxonomy" id="45954"/>
    <lineage>
        <taxon>Eukaryota</taxon>
        <taxon>Metazoa</taxon>
        <taxon>Spiralia</taxon>
        <taxon>Lophotrochozoa</taxon>
        <taxon>Mollusca</taxon>
        <taxon>Bivalvia</taxon>
        <taxon>Autobranchia</taxon>
        <taxon>Heteroconchia</taxon>
        <taxon>Euheterodonta</taxon>
        <taxon>Imparidentia</taxon>
        <taxon>Neoheterodontei</taxon>
        <taxon>Myida</taxon>
        <taxon>Dreissenoidea</taxon>
        <taxon>Dreissenidae</taxon>
        <taxon>Dreissena</taxon>
    </lineage>
</organism>
<evidence type="ECO:0000313" key="2">
    <source>
        <dbReference type="Proteomes" id="UP000828390"/>
    </source>
</evidence>
<dbReference type="EMBL" id="JAIWYP010000014">
    <property type="protein sequence ID" value="KAH3711643.1"/>
    <property type="molecule type" value="Genomic_DNA"/>
</dbReference>
<gene>
    <name evidence="1" type="ORF">DPMN_071314</name>
</gene>
<sequence length="100" mass="11150">MRSVPMVLRRYVFTRLIVEKDLSVVAVDTGMQSRTSRTRRHLRTLGYEFSVAGVSADSRVFNGSGDKICHFVFHLLHSLANVTSSTSSTSRSGWNSVKIS</sequence>
<reference evidence="1" key="1">
    <citation type="journal article" date="2019" name="bioRxiv">
        <title>The Genome of the Zebra Mussel, Dreissena polymorpha: A Resource for Invasive Species Research.</title>
        <authorList>
            <person name="McCartney M.A."/>
            <person name="Auch B."/>
            <person name="Kono T."/>
            <person name="Mallez S."/>
            <person name="Zhang Y."/>
            <person name="Obille A."/>
            <person name="Becker A."/>
            <person name="Abrahante J.E."/>
            <person name="Garbe J."/>
            <person name="Badalamenti J.P."/>
            <person name="Herman A."/>
            <person name="Mangelson H."/>
            <person name="Liachko I."/>
            <person name="Sullivan S."/>
            <person name="Sone E.D."/>
            <person name="Koren S."/>
            <person name="Silverstein K.A.T."/>
            <person name="Beckman K.B."/>
            <person name="Gohl D.M."/>
        </authorList>
    </citation>
    <scope>NUCLEOTIDE SEQUENCE</scope>
    <source>
        <strain evidence="1">Duluth1</strain>
        <tissue evidence="1">Whole animal</tissue>
    </source>
</reference>
<name>A0A9D3Z2Q3_DREPO</name>
<keyword evidence="2" id="KW-1185">Reference proteome</keyword>
<reference evidence="1" key="2">
    <citation type="submission" date="2020-11" db="EMBL/GenBank/DDBJ databases">
        <authorList>
            <person name="McCartney M.A."/>
            <person name="Auch B."/>
            <person name="Kono T."/>
            <person name="Mallez S."/>
            <person name="Becker A."/>
            <person name="Gohl D.M."/>
            <person name="Silverstein K.A.T."/>
            <person name="Koren S."/>
            <person name="Bechman K.B."/>
            <person name="Herman A."/>
            <person name="Abrahante J.E."/>
            <person name="Garbe J."/>
        </authorList>
    </citation>
    <scope>NUCLEOTIDE SEQUENCE</scope>
    <source>
        <strain evidence="1">Duluth1</strain>
        <tissue evidence="1">Whole animal</tissue>
    </source>
</reference>
<accession>A0A9D3Z2Q3</accession>
<dbReference type="AlphaFoldDB" id="A0A9D3Z2Q3"/>